<dbReference type="HOGENOM" id="CLU_021616_0_0_1"/>
<feature type="compositionally biased region" description="Polar residues" evidence="2">
    <location>
        <begin position="373"/>
        <end position="391"/>
    </location>
</feature>
<dbReference type="AlphaFoldDB" id="H0UYD0"/>
<feature type="compositionally biased region" description="Basic and acidic residues" evidence="2">
    <location>
        <begin position="1"/>
        <end position="10"/>
    </location>
</feature>
<accession>H0UYD0</accession>
<dbReference type="PANTHER" id="PTHR46298:SF1">
    <property type="entry name" value="ANDROGLOBIN"/>
    <property type="match status" value="1"/>
</dbReference>
<evidence type="ECO:0000259" key="3">
    <source>
        <dbReference type="PROSITE" id="PS50203"/>
    </source>
</evidence>
<reference evidence="4" key="3">
    <citation type="submission" date="2025-09" db="UniProtKB">
        <authorList>
            <consortium name="Ensembl"/>
        </authorList>
    </citation>
    <scope>IDENTIFICATION</scope>
    <source>
        <strain evidence="4">2N</strain>
    </source>
</reference>
<reference evidence="4" key="2">
    <citation type="submission" date="2025-08" db="UniProtKB">
        <authorList>
            <consortium name="Ensembl"/>
        </authorList>
    </citation>
    <scope>IDENTIFICATION</scope>
    <source>
        <strain evidence="4">2N</strain>
    </source>
</reference>
<dbReference type="GO" id="GO:0006508">
    <property type="term" value="P:proteolysis"/>
    <property type="evidence" value="ECO:0007669"/>
    <property type="project" value="InterPro"/>
</dbReference>
<evidence type="ECO:0000313" key="5">
    <source>
        <dbReference type="Proteomes" id="UP000005447"/>
    </source>
</evidence>
<dbReference type="GO" id="GO:0004198">
    <property type="term" value="F:calcium-dependent cysteine-type endopeptidase activity"/>
    <property type="evidence" value="ECO:0007669"/>
    <property type="project" value="InterPro"/>
</dbReference>
<comment type="caution">
    <text evidence="1">Lacks conserved residue(s) required for the propagation of feature annotation.</text>
</comment>
<dbReference type="PROSITE" id="PS50203">
    <property type="entry name" value="CALPAIN_CAT"/>
    <property type="match status" value="1"/>
</dbReference>
<dbReference type="Ensembl" id="ENSCPOT00000002387.3">
    <property type="protein sequence ID" value="ENSCPOP00000002139.3"/>
    <property type="gene ID" value="ENSCPOG00000002354.4"/>
</dbReference>
<dbReference type="Pfam" id="PF00648">
    <property type="entry name" value="Peptidase_C2"/>
    <property type="match status" value="1"/>
</dbReference>
<organism evidence="4 5">
    <name type="scientific">Cavia porcellus</name>
    <name type="common">Guinea pig</name>
    <dbReference type="NCBI Taxonomy" id="10141"/>
    <lineage>
        <taxon>Eukaryota</taxon>
        <taxon>Metazoa</taxon>
        <taxon>Chordata</taxon>
        <taxon>Craniata</taxon>
        <taxon>Vertebrata</taxon>
        <taxon>Euteleostomi</taxon>
        <taxon>Mammalia</taxon>
        <taxon>Eutheria</taxon>
        <taxon>Euarchontoglires</taxon>
        <taxon>Glires</taxon>
        <taxon>Rodentia</taxon>
        <taxon>Hystricomorpha</taxon>
        <taxon>Caviidae</taxon>
        <taxon>Cavia</taxon>
    </lineage>
</organism>
<feature type="region of interest" description="Disordered" evidence="2">
    <location>
        <begin position="1"/>
        <end position="53"/>
    </location>
</feature>
<dbReference type="GeneTree" id="ENSGT00390000014904"/>
<dbReference type="STRING" id="10141.ENSCPOP00000002139"/>
<dbReference type="InterPro" id="IPR053033">
    <property type="entry name" value="Androglobin-like"/>
</dbReference>
<dbReference type="InterPro" id="IPR001300">
    <property type="entry name" value="Peptidase_C2_calpain_cat"/>
</dbReference>
<protein>
    <recommendedName>
        <fullName evidence="3">Calpain catalytic domain-containing protein</fullName>
    </recommendedName>
</protein>
<dbReference type="InterPro" id="IPR038765">
    <property type="entry name" value="Papain-like_cys_pep_sf"/>
</dbReference>
<dbReference type="PANTHER" id="PTHR46298">
    <property type="entry name" value="ANDROGLOBIN"/>
    <property type="match status" value="1"/>
</dbReference>
<keyword evidence="5" id="KW-1185">Reference proteome</keyword>
<dbReference type="OMA" id="PEVISLX"/>
<dbReference type="InterPro" id="IPR054093">
    <property type="entry name" value="Androglobin_II"/>
</dbReference>
<dbReference type="EMBL" id="AAKN02044092">
    <property type="status" value="NOT_ANNOTATED_CDS"/>
    <property type="molecule type" value="Genomic_DNA"/>
</dbReference>
<dbReference type="Bgee" id="ENSCPOG00000002354">
    <property type="expression patterns" value="Expressed in testis and 11 other cell types or tissues"/>
</dbReference>
<feature type="compositionally biased region" description="Basic and acidic residues" evidence="2">
    <location>
        <begin position="334"/>
        <end position="366"/>
    </location>
</feature>
<feature type="region of interest" description="Disordered" evidence="2">
    <location>
        <begin position="325"/>
        <end position="391"/>
    </location>
</feature>
<dbReference type="SMART" id="SM00230">
    <property type="entry name" value="CysPc"/>
    <property type="match status" value="1"/>
</dbReference>
<dbReference type="Proteomes" id="UP000005447">
    <property type="component" value="Unassembled WGS sequence"/>
</dbReference>
<reference evidence="5" key="1">
    <citation type="journal article" date="2011" name="Nature">
        <title>A high-resolution map of human evolutionary constraint using 29 mammals.</title>
        <authorList>
            <person name="Lindblad-Toh K."/>
            <person name="Garber M."/>
            <person name="Zuk O."/>
            <person name="Lin M.F."/>
            <person name="Parker B.J."/>
            <person name="Washietl S."/>
            <person name="Kheradpour P."/>
            <person name="Ernst J."/>
            <person name="Jordan G."/>
            <person name="Mauceli E."/>
            <person name="Ward L.D."/>
            <person name="Lowe C.B."/>
            <person name="Holloway A.K."/>
            <person name="Clamp M."/>
            <person name="Gnerre S."/>
            <person name="Alfoldi J."/>
            <person name="Beal K."/>
            <person name="Chang J."/>
            <person name="Clawson H."/>
            <person name="Cuff J."/>
            <person name="Di Palma F."/>
            <person name="Fitzgerald S."/>
            <person name="Flicek P."/>
            <person name="Guttman M."/>
            <person name="Hubisz M.J."/>
            <person name="Jaffe D.B."/>
            <person name="Jungreis I."/>
            <person name="Kent W.J."/>
            <person name="Kostka D."/>
            <person name="Lara M."/>
            <person name="Martins A.L."/>
            <person name="Massingham T."/>
            <person name="Moltke I."/>
            <person name="Raney B.J."/>
            <person name="Rasmussen M.D."/>
            <person name="Robinson J."/>
            <person name="Stark A."/>
            <person name="Vilella A.J."/>
            <person name="Wen J."/>
            <person name="Xie X."/>
            <person name="Zody M.C."/>
            <person name="Baldwin J."/>
            <person name="Bloom T."/>
            <person name="Chin C.W."/>
            <person name="Heiman D."/>
            <person name="Nicol R."/>
            <person name="Nusbaum C."/>
            <person name="Young S."/>
            <person name="Wilkinson J."/>
            <person name="Worley K.C."/>
            <person name="Kovar C.L."/>
            <person name="Muzny D.M."/>
            <person name="Gibbs R.A."/>
            <person name="Cree A."/>
            <person name="Dihn H.H."/>
            <person name="Fowler G."/>
            <person name="Jhangiani S."/>
            <person name="Joshi V."/>
            <person name="Lee S."/>
            <person name="Lewis L.R."/>
            <person name="Nazareth L.V."/>
            <person name="Okwuonu G."/>
            <person name="Santibanez J."/>
            <person name="Warren W.C."/>
            <person name="Mardis E.R."/>
            <person name="Weinstock G.M."/>
            <person name="Wilson R.K."/>
            <person name="Delehaunty K."/>
            <person name="Dooling D."/>
            <person name="Fronik C."/>
            <person name="Fulton L."/>
            <person name="Fulton B."/>
            <person name="Graves T."/>
            <person name="Minx P."/>
            <person name="Sodergren E."/>
            <person name="Birney E."/>
            <person name="Margulies E.H."/>
            <person name="Herrero J."/>
            <person name="Green E.D."/>
            <person name="Haussler D."/>
            <person name="Siepel A."/>
            <person name="Goldman N."/>
            <person name="Pollard K.S."/>
            <person name="Pedersen J.S."/>
            <person name="Lander E.S."/>
            <person name="Kellis M."/>
        </authorList>
    </citation>
    <scope>NUCLEOTIDE SEQUENCE [LARGE SCALE GENOMIC DNA]</scope>
    <source>
        <strain evidence="5">2N</strain>
    </source>
</reference>
<evidence type="ECO:0000313" key="4">
    <source>
        <dbReference type="Ensembl" id="ENSCPOP00000002139.3"/>
    </source>
</evidence>
<evidence type="ECO:0000256" key="1">
    <source>
        <dbReference type="PROSITE-ProRule" id="PRU00239"/>
    </source>
</evidence>
<dbReference type="Pfam" id="PF22068">
    <property type="entry name" value="Androglobin_II"/>
    <property type="match status" value="1"/>
</dbReference>
<dbReference type="InParanoid" id="H0UYD0"/>
<name>H0UYD0_CAVPO</name>
<dbReference type="SUPFAM" id="SSF54001">
    <property type="entry name" value="Cysteine proteinases"/>
    <property type="match status" value="1"/>
</dbReference>
<dbReference type="VEuPathDB" id="HostDB:ENSCPOG00000002354"/>
<sequence length="727" mass="83094">MTSKHSEKKQVPRKNSGHGYDKLDDSHNVYPVGSHVQSSSAEQKKGKFQIWPEWSESDINAEKWDAGKGGKEKDKAGKSPVLHFFEDPEGKIELPPSLKIYSWKRPQDFVTNRTPVVVKDEITFDLFSTNEHLFCSELMRWIISEICAVWKIFNGEILSNFKTASGETPVLFWKPWEHIYSLCKAVKGHMPLFNSYGKYVVKLYWMGCWRKITIDDFLPFDEDNKLLLPTTTCEFELWPMLLCKAIIKLANVDIHEAQRRELGEFTVIHALTGWLPEVIPLHEGYVDKVWEFLKEILPEFKLSDEPSFENKITVIDTKIKEEFKPESSATTLKGPEKSDRFLKDAKDPGKKRNKDGDKEKDKDKFKLSRHGSRPSSDVYNSVQSLSDCSSPTQSPYMAVYATFKPLYLYEKNIFTLRNMADSAEKVREYGLSHICSHPVLVTRSRSCPLVAPPKPPLIPPWKLIRYKKETVITDEPQVSVIKKPEQFLEISSPFLNYRMTPFRVPKRTHNVQSVIKKGLPLESGLLSITETDETEDFNQSELDQVMGAPTQANTVPQSVPVKEEQTVPRLSDAHQTDGLPLDKILVSQTTATVEKSQDDFAVVHNGDSKETWLDFEDFCVCFQHVIIFHKPGSYCLTFQKSEFKFSEERVSYYLFVDNLKPIELLVCFSALVRWGESGALTKDSPRVEPGLLTGETITWKSLKPLSSVLRIHTYATKAAMVQLPAGY</sequence>
<dbReference type="eggNOG" id="KOG0045">
    <property type="taxonomic scope" value="Eukaryota"/>
</dbReference>
<proteinExistence type="predicted"/>
<feature type="domain" description="Calpain catalytic" evidence="3">
    <location>
        <begin position="82"/>
        <end position="293"/>
    </location>
</feature>
<evidence type="ECO:0000256" key="2">
    <source>
        <dbReference type="SAM" id="MobiDB-lite"/>
    </source>
</evidence>